<dbReference type="NCBIfam" id="NF047752">
    <property type="entry name" value="MntA_antitoxin"/>
    <property type="match status" value="1"/>
</dbReference>
<dbReference type="AlphaFoldDB" id="A0A7C5V5D9"/>
<protein>
    <submittedName>
        <fullName evidence="2">Nucleotidyltransferase domain-containing protein</fullName>
    </submittedName>
</protein>
<dbReference type="Pfam" id="PF18765">
    <property type="entry name" value="Polbeta"/>
    <property type="match status" value="1"/>
</dbReference>
<feature type="domain" description="Polymerase beta nucleotidyltransferase" evidence="1">
    <location>
        <begin position="10"/>
        <end position="102"/>
    </location>
</feature>
<gene>
    <name evidence="2" type="ORF">ENL71_06885</name>
</gene>
<dbReference type="PANTHER" id="PTHR43852:SF3">
    <property type="entry name" value="NUCLEOTIDYLTRANSFERASE"/>
    <property type="match status" value="1"/>
</dbReference>
<dbReference type="InterPro" id="IPR052930">
    <property type="entry name" value="TA_antitoxin_MntA"/>
</dbReference>
<comment type="caution">
    <text evidence="2">The sequence shown here is derived from an EMBL/GenBank/DDBJ whole genome shotgun (WGS) entry which is preliminary data.</text>
</comment>
<dbReference type="InterPro" id="IPR043519">
    <property type="entry name" value="NT_sf"/>
</dbReference>
<dbReference type="SUPFAM" id="SSF81301">
    <property type="entry name" value="Nucleotidyltransferase"/>
    <property type="match status" value="1"/>
</dbReference>
<accession>A0A7C5V5D9</accession>
<dbReference type="GO" id="GO:0016740">
    <property type="term" value="F:transferase activity"/>
    <property type="evidence" value="ECO:0007669"/>
    <property type="project" value="UniProtKB-KW"/>
</dbReference>
<sequence>MVKDEIVKVLREYFEKDDKVIFAYLFGSYARGNANKSSDIDIAVYIKKGKDVTENLLYQLDTKKNLEKILGKEVDFVILNDADPLLKHEVFSDGILIIDKDHDLYVDVRVKNFYEYMDKKKYLEICALYQREYFMDGKKRDCNSKG</sequence>
<dbReference type="PANTHER" id="PTHR43852">
    <property type="entry name" value="NUCLEOTIDYLTRANSFERASE"/>
    <property type="match status" value="1"/>
</dbReference>
<evidence type="ECO:0000313" key="2">
    <source>
        <dbReference type="EMBL" id="HHS02208.1"/>
    </source>
</evidence>
<reference evidence="2" key="1">
    <citation type="journal article" date="2020" name="mSystems">
        <title>Genome- and Community-Level Interaction Insights into Carbon Utilization and Element Cycling Functions of Hydrothermarchaeota in Hydrothermal Sediment.</title>
        <authorList>
            <person name="Zhou Z."/>
            <person name="Liu Y."/>
            <person name="Xu W."/>
            <person name="Pan J."/>
            <person name="Luo Z.H."/>
            <person name="Li M."/>
        </authorList>
    </citation>
    <scope>NUCLEOTIDE SEQUENCE [LARGE SCALE GENOMIC DNA]</scope>
    <source>
        <strain evidence="2">SpSt-102</strain>
    </source>
</reference>
<dbReference type="CDD" id="cd05403">
    <property type="entry name" value="NT_KNTase_like"/>
    <property type="match status" value="1"/>
</dbReference>
<dbReference type="InterPro" id="IPR041633">
    <property type="entry name" value="Polbeta"/>
</dbReference>
<keyword evidence="2" id="KW-0808">Transferase</keyword>
<evidence type="ECO:0000259" key="1">
    <source>
        <dbReference type="Pfam" id="PF18765"/>
    </source>
</evidence>
<organism evidence="2">
    <name type="scientific">Caldicellulosiruptor owensensis</name>
    <dbReference type="NCBI Taxonomy" id="55205"/>
    <lineage>
        <taxon>Bacteria</taxon>
        <taxon>Bacillati</taxon>
        <taxon>Bacillota</taxon>
        <taxon>Bacillota incertae sedis</taxon>
        <taxon>Caldicellulosiruptorales</taxon>
        <taxon>Caldicellulosiruptoraceae</taxon>
        <taxon>Caldicellulosiruptor</taxon>
    </lineage>
</organism>
<dbReference type="Gene3D" id="3.30.460.10">
    <property type="entry name" value="Beta Polymerase, domain 2"/>
    <property type="match status" value="1"/>
</dbReference>
<dbReference type="EMBL" id="DRUZ01000082">
    <property type="protein sequence ID" value="HHS02208.1"/>
    <property type="molecule type" value="Genomic_DNA"/>
</dbReference>
<name>A0A7C5V5D9_9FIRM</name>
<proteinExistence type="predicted"/>